<name>A0ABU9TDD2_9GAMM</name>
<dbReference type="EMBL" id="JBBMQX010000001">
    <property type="protein sequence ID" value="MEM5531312.1"/>
    <property type="molecule type" value="Genomic_DNA"/>
</dbReference>
<organism evidence="1 2">
    <name type="scientific">Pseudoalteromonas arctica</name>
    <dbReference type="NCBI Taxonomy" id="394751"/>
    <lineage>
        <taxon>Bacteria</taxon>
        <taxon>Pseudomonadati</taxon>
        <taxon>Pseudomonadota</taxon>
        <taxon>Gammaproteobacteria</taxon>
        <taxon>Alteromonadales</taxon>
        <taxon>Pseudoalteromonadaceae</taxon>
        <taxon>Pseudoalteromonas</taxon>
    </lineage>
</organism>
<dbReference type="Proteomes" id="UP001457661">
    <property type="component" value="Unassembled WGS sequence"/>
</dbReference>
<sequence>MDNLIKDWICFCQGTQEFDKSHFTYIFHEEGIINNINQMTQFLPEQESLTQVIENVLSIKEVKRSTSISDEAIVSHAKNFILEQVSLLENLDDELRSATNDFEIKFVTPTEFESHIDDDIPHYWLFDEFGDLIRDSKRNDNEVTFAFFEALFGIDNDYYLSWYIAAPLLEINVNLSSYYELWKSNCQVLLLKNKLLILKNI</sequence>
<gene>
    <name evidence="1" type="ORF">WNY57_02600</name>
</gene>
<protein>
    <submittedName>
        <fullName evidence="1">Uncharacterized protein</fullName>
    </submittedName>
</protein>
<reference evidence="1 2" key="1">
    <citation type="submission" date="2024-03" db="EMBL/GenBank/DDBJ databases">
        <title>Community enrichment and isolation of bacterial strains for fucoidan degradation.</title>
        <authorList>
            <person name="Sichert A."/>
        </authorList>
    </citation>
    <scope>NUCLEOTIDE SEQUENCE [LARGE SCALE GENOMIC DNA]</scope>
    <source>
        <strain evidence="1 2">AS26</strain>
    </source>
</reference>
<proteinExistence type="predicted"/>
<evidence type="ECO:0000313" key="2">
    <source>
        <dbReference type="Proteomes" id="UP001457661"/>
    </source>
</evidence>
<comment type="caution">
    <text evidence="1">The sequence shown here is derived from an EMBL/GenBank/DDBJ whole genome shotgun (WGS) entry which is preliminary data.</text>
</comment>
<keyword evidence="2" id="KW-1185">Reference proteome</keyword>
<dbReference type="RefSeq" id="WP_342879052.1">
    <property type="nucleotide sequence ID" value="NZ_JBBMQX010000001.1"/>
</dbReference>
<evidence type="ECO:0000313" key="1">
    <source>
        <dbReference type="EMBL" id="MEM5531312.1"/>
    </source>
</evidence>
<accession>A0ABU9TDD2</accession>